<accession>A0A0E9VW05</accession>
<dbReference type="EMBL" id="GBXM01026273">
    <property type="protein sequence ID" value="JAH82304.1"/>
    <property type="molecule type" value="Transcribed_RNA"/>
</dbReference>
<sequence length="21" mass="2434">MATVVIQIGWLEMRAEQQAKM</sequence>
<protein>
    <submittedName>
        <fullName evidence="1">Uncharacterized protein</fullName>
    </submittedName>
</protein>
<evidence type="ECO:0000313" key="1">
    <source>
        <dbReference type="EMBL" id="JAH82304.1"/>
    </source>
</evidence>
<proteinExistence type="predicted"/>
<organism evidence="1">
    <name type="scientific">Anguilla anguilla</name>
    <name type="common">European freshwater eel</name>
    <name type="synonym">Muraena anguilla</name>
    <dbReference type="NCBI Taxonomy" id="7936"/>
    <lineage>
        <taxon>Eukaryota</taxon>
        <taxon>Metazoa</taxon>
        <taxon>Chordata</taxon>
        <taxon>Craniata</taxon>
        <taxon>Vertebrata</taxon>
        <taxon>Euteleostomi</taxon>
        <taxon>Actinopterygii</taxon>
        <taxon>Neopterygii</taxon>
        <taxon>Teleostei</taxon>
        <taxon>Anguilliformes</taxon>
        <taxon>Anguillidae</taxon>
        <taxon>Anguilla</taxon>
    </lineage>
</organism>
<name>A0A0E9VW05_ANGAN</name>
<reference evidence="1" key="2">
    <citation type="journal article" date="2015" name="Fish Shellfish Immunol.">
        <title>Early steps in the European eel (Anguilla anguilla)-Vibrio vulnificus interaction in the gills: Role of the RtxA13 toxin.</title>
        <authorList>
            <person name="Callol A."/>
            <person name="Pajuelo D."/>
            <person name="Ebbesson L."/>
            <person name="Teles M."/>
            <person name="MacKenzie S."/>
            <person name="Amaro C."/>
        </authorList>
    </citation>
    <scope>NUCLEOTIDE SEQUENCE</scope>
</reference>
<dbReference type="AlphaFoldDB" id="A0A0E9VW05"/>
<reference evidence="1" key="1">
    <citation type="submission" date="2014-11" db="EMBL/GenBank/DDBJ databases">
        <authorList>
            <person name="Amaro Gonzalez C."/>
        </authorList>
    </citation>
    <scope>NUCLEOTIDE SEQUENCE</scope>
</reference>